<feature type="DNA-binding region" description="H-T-H motif" evidence="4">
    <location>
        <begin position="39"/>
        <end position="58"/>
    </location>
</feature>
<evidence type="ECO:0000256" key="1">
    <source>
        <dbReference type="ARBA" id="ARBA00023015"/>
    </source>
</evidence>
<gene>
    <name evidence="6" type="ORF">KTT_39030</name>
</gene>
<dbReference type="Gene3D" id="1.10.357.10">
    <property type="entry name" value="Tetracycline Repressor, domain 2"/>
    <property type="match status" value="1"/>
</dbReference>
<evidence type="ECO:0000313" key="6">
    <source>
        <dbReference type="EMBL" id="GCE14044.1"/>
    </source>
</evidence>
<organism evidence="6 7">
    <name type="scientific">Tengunoibacter tsumagoiensis</name>
    <dbReference type="NCBI Taxonomy" id="2014871"/>
    <lineage>
        <taxon>Bacteria</taxon>
        <taxon>Bacillati</taxon>
        <taxon>Chloroflexota</taxon>
        <taxon>Ktedonobacteria</taxon>
        <taxon>Ktedonobacterales</taxon>
        <taxon>Dictyobacteraceae</taxon>
        <taxon>Tengunoibacter</taxon>
    </lineage>
</organism>
<keyword evidence="7" id="KW-1185">Reference proteome</keyword>
<dbReference type="RefSeq" id="WP_126581525.1">
    <property type="nucleotide sequence ID" value="NZ_BIFR01000001.1"/>
</dbReference>
<evidence type="ECO:0000256" key="4">
    <source>
        <dbReference type="PROSITE-ProRule" id="PRU00335"/>
    </source>
</evidence>
<dbReference type="Proteomes" id="UP000287352">
    <property type="component" value="Unassembled WGS sequence"/>
</dbReference>
<dbReference type="AlphaFoldDB" id="A0A402A4F8"/>
<dbReference type="InterPro" id="IPR009057">
    <property type="entry name" value="Homeodomain-like_sf"/>
</dbReference>
<reference evidence="7" key="1">
    <citation type="submission" date="2018-12" db="EMBL/GenBank/DDBJ databases">
        <title>Tengunoibacter tsumagoiensis gen. nov., sp. nov., Dictyobacter kobayashii sp. nov., D. alpinus sp. nov., and D. joshuensis sp. nov. and description of Dictyobacteraceae fam. nov. within the order Ktedonobacterales isolated from Tengu-no-mugimeshi.</title>
        <authorList>
            <person name="Wang C.M."/>
            <person name="Zheng Y."/>
            <person name="Sakai Y."/>
            <person name="Toyoda A."/>
            <person name="Minakuchi Y."/>
            <person name="Abe K."/>
            <person name="Yokota A."/>
            <person name="Yabe S."/>
        </authorList>
    </citation>
    <scope>NUCLEOTIDE SEQUENCE [LARGE SCALE GENOMIC DNA]</scope>
    <source>
        <strain evidence="7">Uno3</strain>
    </source>
</reference>
<dbReference type="InterPro" id="IPR001647">
    <property type="entry name" value="HTH_TetR"/>
</dbReference>
<keyword evidence="3" id="KW-0804">Transcription</keyword>
<evidence type="ECO:0000313" key="7">
    <source>
        <dbReference type="Proteomes" id="UP000287352"/>
    </source>
</evidence>
<proteinExistence type="predicted"/>
<feature type="domain" description="HTH tetR-type" evidence="5">
    <location>
        <begin position="16"/>
        <end position="76"/>
    </location>
</feature>
<dbReference type="Pfam" id="PF00440">
    <property type="entry name" value="TetR_N"/>
    <property type="match status" value="1"/>
</dbReference>
<dbReference type="PROSITE" id="PS01081">
    <property type="entry name" value="HTH_TETR_1"/>
    <property type="match status" value="1"/>
</dbReference>
<dbReference type="SUPFAM" id="SSF46689">
    <property type="entry name" value="Homeodomain-like"/>
    <property type="match status" value="1"/>
</dbReference>
<dbReference type="GO" id="GO:0000976">
    <property type="term" value="F:transcription cis-regulatory region binding"/>
    <property type="evidence" value="ECO:0007669"/>
    <property type="project" value="TreeGrafter"/>
</dbReference>
<keyword evidence="1" id="KW-0805">Transcription regulation</keyword>
<evidence type="ECO:0000259" key="5">
    <source>
        <dbReference type="PROSITE" id="PS50977"/>
    </source>
</evidence>
<evidence type="ECO:0000256" key="3">
    <source>
        <dbReference type="ARBA" id="ARBA00023163"/>
    </source>
</evidence>
<dbReference type="PROSITE" id="PS50977">
    <property type="entry name" value="HTH_TETR_2"/>
    <property type="match status" value="1"/>
</dbReference>
<dbReference type="PRINTS" id="PR00455">
    <property type="entry name" value="HTHTETR"/>
</dbReference>
<dbReference type="PANTHER" id="PTHR30055">
    <property type="entry name" value="HTH-TYPE TRANSCRIPTIONAL REGULATOR RUTR"/>
    <property type="match status" value="1"/>
</dbReference>
<dbReference type="EMBL" id="BIFR01000001">
    <property type="protein sequence ID" value="GCE14044.1"/>
    <property type="molecule type" value="Genomic_DNA"/>
</dbReference>
<dbReference type="InterPro" id="IPR050109">
    <property type="entry name" value="HTH-type_TetR-like_transc_reg"/>
</dbReference>
<dbReference type="GO" id="GO:0003700">
    <property type="term" value="F:DNA-binding transcription factor activity"/>
    <property type="evidence" value="ECO:0007669"/>
    <property type="project" value="TreeGrafter"/>
</dbReference>
<sequence>MTEQAANSQEDRTKQDERADRILDVASSLILRYGYKKTTIDDIAREAGVAKGTIYLHWKTKDDLFLSLLMREKIRGARMVEQEMSRDPDGNTLHGMMKYSLLMLLKHPLLRSAVLQDADILGELTQKELARTGIEEQLTAFYGLLEFFRKHELIRQDHPIQTQIYLLEALSIGFLMADKFLPEEFQVSSEEKALLMAETVKRTFALRNPTSDEQDNTLQQLHHVVDLAEKYMKKERTE</sequence>
<keyword evidence="2 4" id="KW-0238">DNA-binding</keyword>
<dbReference type="PANTHER" id="PTHR30055:SF234">
    <property type="entry name" value="HTH-TYPE TRANSCRIPTIONAL REGULATOR BETI"/>
    <property type="match status" value="1"/>
</dbReference>
<evidence type="ECO:0000256" key="2">
    <source>
        <dbReference type="ARBA" id="ARBA00023125"/>
    </source>
</evidence>
<protein>
    <submittedName>
        <fullName evidence="6">TetR family transcriptional regulator</fullName>
    </submittedName>
</protein>
<dbReference type="OrthoDB" id="3682047at2"/>
<comment type="caution">
    <text evidence="6">The sequence shown here is derived from an EMBL/GenBank/DDBJ whole genome shotgun (WGS) entry which is preliminary data.</text>
</comment>
<name>A0A402A4F8_9CHLR</name>
<accession>A0A402A4F8</accession>
<dbReference type="InterPro" id="IPR023772">
    <property type="entry name" value="DNA-bd_HTH_TetR-type_CS"/>
</dbReference>